<dbReference type="InterPro" id="IPR036388">
    <property type="entry name" value="WH-like_DNA-bd_sf"/>
</dbReference>
<dbReference type="PRINTS" id="PR00033">
    <property type="entry name" value="HTHASNC"/>
</dbReference>
<keyword evidence="1" id="KW-0805">Transcription regulation</keyword>
<dbReference type="InterPro" id="IPR000485">
    <property type="entry name" value="AsnC-type_HTH_dom"/>
</dbReference>
<dbReference type="CDD" id="cd00090">
    <property type="entry name" value="HTH_ARSR"/>
    <property type="match status" value="1"/>
</dbReference>
<dbReference type="SUPFAM" id="SSF46785">
    <property type="entry name" value="Winged helix' DNA-binding domain"/>
    <property type="match status" value="1"/>
</dbReference>
<evidence type="ECO:0000256" key="2">
    <source>
        <dbReference type="ARBA" id="ARBA00023125"/>
    </source>
</evidence>
<keyword evidence="2" id="KW-0238">DNA-binding</keyword>
<geneLocation type="plasmid" evidence="5 6">
    <name>unnamed3</name>
</geneLocation>
<dbReference type="InterPro" id="IPR011991">
    <property type="entry name" value="ArsR-like_HTH"/>
</dbReference>
<evidence type="ECO:0000259" key="4">
    <source>
        <dbReference type="PROSITE" id="PS50956"/>
    </source>
</evidence>
<organism evidence="5 6">
    <name type="scientific">Thioclava litoralis</name>
    <dbReference type="NCBI Taxonomy" id="3076557"/>
    <lineage>
        <taxon>Bacteria</taxon>
        <taxon>Pseudomonadati</taxon>
        <taxon>Pseudomonadota</taxon>
        <taxon>Alphaproteobacteria</taxon>
        <taxon>Rhodobacterales</taxon>
        <taxon>Paracoccaceae</taxon>
        <taxon>Thioclava</taxon>
    </lineage>
</organism>
<dbReference type="PROSITE" id="PS50956">
    <property type="entry name" value="HTH_ASNC_2"/>
    <property type="match status" value="1"/>
</dbReference>
<keyword evidence="3" id="KW-0804">Transcription</keyword>
<name>A0ABZ1E4I5_9RHOB</name>
<dbReference type="SUPFAM" id="SSF54909">
    <property type="entry name" value="Dimeric alpha+beta barrel"/>
    <property type="match status" value="1"/>
</dbReference>
<dbReference type="SMART" id="SM00344">
    <property type="entry name" value="HTH_ASNC"/>
    <property type="match status" value="1"/>
</dbReference>
<dbReference type="InterPro" id="IPR036390">
    <property type="entry name" value="WH_DNA-bd_sf"/>
</dbReference>
<dbReference type="Gene3D" id="1.10.10.10">
    <property type="entry name" value="Winged helix-like DNA-binding domain superfamily/Winged helix DNA-binding domain"/>
    <property type="match status" value="1"/>
</dbReference>
<dbReference type="Pfam" id="PF13404">
    <property type="entry name" value="HTH_AsnC-type"/>
    <property type="match status" value="1"/>
</dbReference>
<accession>A0ABZ1E4I5</accession>
<keyword evidence="5" id="KW-0614">Plasmid</keyword>
<keyword evidence="6" id="KW-1185">Reference proteome</keyword>
<evidence type="ECO:0000313" key="6">
    <source>
        <dbReference type="Proteomes" id="UP001623290"/>
    </source>
</evidence>
<proteinExistence type="predicted"/>
<gene>
    <name evidence="5" type="ORF">RPE78_18245</name>
</gene>
<dbReference type="InterPro" id="IPR019888">
    <property type="entry name" value="Tscrpt_reg_AsnC-like"/>
</dbReference>
<dbReference type="PANTHER" id="PTHR30154:SF17">
    <property type="entry name" value="DNA-BINDING TRANSCRIPTIONAL ACTIVATOR DECR"/>
    <property type="match status" value="1"/>
</dbReference>
<dbReference type="InterPro" id="IPR011008">
    <property type="entry name" value="Dimeric_a/b-barrel"/>
</dbReference>
<reference evidence="5 6" key="1">
    <citation type="submission" date="2023-09" db="EMBL/GenBank/DDBJ databases">
        <title>Thioclava shenzhenensis sp. nov., a multidrug resistant bacteria-antagonizing species isolated from coastal seawater.</title>
        <authorList>
            <person name="Long M."/>
        </authorList>
    </citation>
    <scope>NUCLEOTIDE SEQUENCE [LARGE SCALE GENOMIC DNA]</scope>
    <source>
        <strain evidence="5 6">FTW29</strain>
        <plasmid evidence="5 6">unnamed3</plasmid>
    </source>
</reference>
<dbReference type="Proteomes" id="UP001623290">
    <property type="component" value="Plasmid unnamed3"/>
</dbReference>
<evidence type="ECO:0000256" key="1">
    <source>
        <dbReference type="ARBA" id="ARBA00023015"/>
    </source>
</evidence>
<sequence>MPFDRIDLKILDLLQTDATLPVARIADRVGLSQTPCWKRIQKHEEAGTIRGRVAVLDPRAFGLDLTAFVFVEAAEHSAHWRQNFLDVTDAMEAVRDVYRLAGSHDFLLRVLVRDMAAFDRFYEELAARTGPRSVNSSFVLEHMRTRPSLPLAALAPQAR</sequence>
<dbReference type="PANTHER" id="PTHR30154">
    <property type="entry name" value="LEUCINE-RESPONSIVE REGULATORY PROTEIN"/>
    <property type="match status" value="1"/>
</dbReference>
<dbReference type="EMBL" id="CP135446">
    <property type="protein sequence ID" value="WRY35931.1"/>
    <property type="molecule type" value="Genomic_DNA"/>
</dbReference>
<dbReference type="Pfam" id="PF01037">
    <property type="entry name" value="AsnC_trans_reg"/>
    <property type="match status" value="1"/>
</dbReference>
<evidence type="ECO:0000313" key="5">
    <source>
        <dbReference type="EMBL" id="WRY35931.1"/>
    </source>
</evidence>
<protein>
    <submittedName>
        <fullName evidence="5">Lrp/AsnC family transcriptional regulator</fullName>
    </submittedName>
</protein>
<evidence type="ECO:0000256" key="3">
    <source>
        <dbReference type="ARBA" id="ARBA00023163"/>
    </source>
</evidence>
<feature type="domain" description="HTH asnC-type" evidence="4">
    <location>
        <begin position="3"/>
        <end position="64"/>
    </location>
</feature>
<dbReference type="RefSeq" id="WP_330628256.1">
    <property type="nucleotide sequence ID" value="NZ_CP135446.1"/>
</dbReference>
<dbReference type="Gene3D" id="3.30.70.920">
    <property type="match status" value="1"/>
</dbReference>
<dbReference type="InterPro" id="IPR019887">
    <property type="entry name" value="Tscrpt_reg_AsnC/Lrp_C"/>
</dbReference>